<dbReference type="Gene3D" id="3.40.640.10">
    <property type="entry name" value="Type I PLP-dependent aspartate aminotransferase-like (Major domain)"/>
    <property type="match status" value="1"/>
</dbReference>
<dbReference type="Proteomes" id="UP000006247">
    <property type="component" value="Unassembled WGS sequence"/>
</dbReference>
<dbReference type="InterPro" id="IPR015424">
    <property type="entry name" value="PyrdxlP-dep_Trfase"/>
</dbReference>
<dbReference type="InterPro" id="IPR024551">
    <property type="entry name" value="AspAT_Ic"/>
</dbReference>
<dbReference type="GO" id="GO:0004069">
    <property type="term" value="F:L-aspartate:2-oxoglutarate aminotransferase activity"/>
    <property type="evidence" value="ECO:0007669"/>
    <property type="project" value="InterPro"/>
</dbReference>
<organism evidence="1 2">
    <name type="scientific">Corynebacterium matruchotii ATCC 33806</name>
    <dbReference type="NCBI Taxonomy" id="566549"/>
    <lineage>
        <taxon>Bacteria</taxon>
        <taxon>Bacillati</taxon>
        <taxon>Actinomycetota</taxon>
        <taxon>Actinomycetes</taxon>
        <taxon>Mycobacteriales</taxon>
        <taxon>Corynebacteriaceae</taxon>
        <taxon>Corynebacterium</taxon>
    </lineage>
</organism>
<dbReference type="SUPFAM" id="SSF53383">
    <property type="entry name" value="PLP-dependent transferases"/>
    <property type="match status" value="1"/>
</dbReference>
<dbReference type="InterPro" id="IPR015422">
    <property type="entry name" value="PyrdxlP-dep_Trfase_small"/>
</dbReference>
<dbReference type="InterPro" id="IPR015421">
    <property type="entry name" value="PyrdxlP-dep_Trfase_major"/>
</dbReference>
<dbReference type="AlphaFoldDB" id="C0DZN6"/>
<gene>
    <name evidence="1" type="ORF">CORMATOL_00181</name>
</gene>
<name>C0DZN6_9CORY</name>
<dbReference type="HOGENOM" id="CLU_635914_0_0_11"/>
<dbReference type="Pfam" id="PF12897">
    <property type="entry name" value="Asp_aminotransf"/>
    <property type="match status" value="1"/>
</dbReference>
<proteinExistence type="predicted"/>
<sequence>MLEKSQPYCYLRWIIVTLRDYDAERLAAFTKDINAKYDELKARNLTLDLTRGKPSAEQLDFSNAILALPGVDDYHAADGTDCRNYGGLTGIKDIRALWAEALGLPVDNVIAGDASSLNIMFDLISFAFMFGTNDSERPWRDEPKVKWLCPVPGYDRHFSITELFGFEMLHVPMTDDGPDMAVVKELVKDPAVKGMWTVPIFGNPTGVTFSEATCKELAAMDTAAPDFRIIWDNAYAIHTLTDEFPVVYNVLELSAAAGHPNRFWFMSSTSKITHAGSGVSFFASSTANLDWYASYANIRGIGPNKINQLAHAKYFQDVAGLKALMQKHAGSLAPKFERVLTILEERLGDYGVATWTKPKGGYFISLDVVDGTASRVVELAKEAGIALTAAGSSYPLKQDPNDRNIRLAPSLPPVSELEVAMDGVATCVLKAAAEKAAAS</sequence>
<dbReference type="PANTHER" id="PTHR43799:SF1">
    <property type="entry name" value="ASPARTATE AMINOTRANSFERASE"/>
    <property type="match status" value="1"/>
</dbReference>
<evidence type="ECO:0000313" key="2">
    <source>
        <dbReference type="Proteomes" id="UP000006247"/>
    </source>
</evidence>
<protein>
    <recommendedName>
        <fullName evidence="3">Aminotransferase, class I/II</fullName>
    </recommendedName>
</protein>
<comment type="caution">
    <text evidence="1">The sequence shown here is derived from an EMBL/GenBank/DDBJ whole genome shotgun (WGS) entry which is preliminary data.</text>
</comment>
<evidence type="ECO:0000313" key="1">
    <source>
        <dbReference type="EMBL" id="EEG28132.1"/>
    </source>
</evidence>
<reference evidence="1 2" key="1">
    <citation type="submission" date="2009-01" db="EMBL/GenBank/DDBJ databases">
        <authorList>
            <person name="Fulton L."/>
            <person name="Clifton S."/>
            <person name="Chinwalla A.T."/>
            <person name="Mitreva M."/>
            <person name="Sodergren E."/>
            <person name="Weinstock G."/>
            <person name="Clifton S."/>
            <person name="Dooling D.J."/>
            <person name="Fulton B."/>
            <person name="Minx P."/>
            <person name="Pepin K.H."/>
            <person name="Johnson M."/>
            <person name="Bhonagiri V."/>
            <person name="Nash W.E."/>
            <person name="Mardis E.R."/>
            <person name="Wilson R.K."/>
        </authorList>
    </citation>
    <scope>NUCLEOTIDE SEQUENCE [LARGE SCALE GENOMIC DNA]</scope>
    <source>
        <strain evidence="1 2">ATCC 33806</strain>
    </source>
</reference>
<dbReference type="PANTHER" id="PTHR43799">
    <property type="entry name" value="AMINOTRANSFERASE, PUTATIVE-RELATED"/>
    <property type="match status" value="1"/>
</dbReference>
<dbReference type="CDD" id="cd00609">
    <property type="entry name" value="AAT_like"/>
    <property type="match status" value="1"/>
</dbReference>
<dbReference type="Gene3D" id="3.90.1150.10">
    <property type="entry name" value="Aspartate Aminotransferase, domain 1"/>
    <property type="match status" value="1"/>
</dbReference>
<evidence type="ECO:0008006" key="3">
    <source>
        <dbReference type="Google" id="ProtNLM"/>
    </source>
</evidence>
<dbReference type="EMBL" id="ACEB01000003">
    <property type="protein sequence ID" value="EEG28132.1"/>
    <property type="molecule type" value="Genomic_DNA"/>
</dbReference>
<accession>C0DZN6</accession>